<dbReference type="Gene3D" id="2.40.50.100">
    <property type="match status" value="2"/>
</dbReference>
<comment type="similarity">
    <text evidence="2 9">Belongs to the membrane fusion protein (MFP) (TC 8.A.1) family.</text>
</comment>
<dbReference type="InterPro" id="IPR010129">
    <property type="entry name" value="T1SS_HlyD"/>
</dbReference>
<evidence type="ECO:0000256" key="10">
    <source>
        <dbReference type="SAM" id="Coils"/>
    </source>
</evidence>
<keyword evidence="15" id="KW-1185">Reference proteome</keyword>
<dbReference type="EMBL" id="LT906479">
    <property type="protein sequence ID" value="SNV97683.1"/>
    <property type="molecule type" value="Genomic_DNA"/>
</dbReference>
<keyword evidence="3 9" id="KW-0813">Transport</keyword>
<dbReference type="InterPro" id="IPR000089">
    <property type="entry name" value="Biotin_lipoyl"/>
</dbReference>
<comment type="subcellular location">
    <subcellularLocation>
        <location evidence="1 9">Cell inner membrane</location>
        <topology evidence="1 9">Single-pass membrane protein</topology>
    </subcellularLocation>
</comment>
<dbReference type="RefSeq" id="WP_061798496.1">
    <property type="nucleotide sequence ID" value="NZ_CABITV010000002.1"/>
</dbReference>
<keyword evidence="7 9" id="KW-1133">Transmembrane helix</keyword>
<feature type="domain" description="Lipoyl-binding" evidence="11">
    <location>
        <begin position="65"/>
        <end position="94"/>
    </location>
</feature>
<organism evidence="14 15">
    <name type="scientific">Serratia ficaria</name>
    <dbReference type="NCBI Taxonomy" id="61651"/>
    <lineage>
        <taxon>Bacteria</taxon>
        <taxon>Pseudomonadati</taxon>
        <taxon>Pseudomonadota</taxon>
        <taxon>Gammaproteobacteria</taxon>
        <taxon>Enterobacterales</taxon>
        <taxon>Yersiniaceae</taxon>
        <taxon>Serratia</taxon>
    </lineage>
</organism>
<evidence type="ECO:0000259" key="12">
    <source>
        <dbReference type="Pfam" id="PF25994"/>
    </source>
</evidence>
<dbReference type="Gene3D" id="2.40.30.170">
    <property type="match status" value="1"/>
</dbReference>
<proteinExistence type="inferred from homology"/>
<dbReference type="KEGG" id="sfj:SAMEA4384070_1638"/>
<dbReference type="PANTHER" id="PTHR30386:SF17">
    <property type="entry name" value="ALKALINE PROTEASE SECRETION PROTEIN APRE"/>
    <property type="match status" value="1"/>
</dbReference>
<dbReference type="InterPro" id="IPR050739">
    <property type="entry name" value="MFP"/>
</dbReference>
<name>A0A240BRM3_SERFI</name>
<protein>
    <recommendedName>
        <fullName evidence="9">Membrane fusion protein (MFP) family protein</fullName>
    </recommendedName>
</protein>
<dbReference type="PROSITE" id="PS00543">
    <property type="entry name" value="HLYD_FAMILY"/>
    <property type="match status" value="1"/>
</dbReference>
<accession>A0A240BRM3</accession>
<evidence type="ECO:0000313" key="14">
    <source>
        <dbReference type="EMBL" id="SNV97683.1"/>
    </source>
</evidence>
<dbReference type="PANTHER" id="PTHR30386">
    <property type="entry name" value="MEMBRANE FUSION SUBUNIT OF EMRAB-TOLC MULTIDRUG EFFLUX PUMP"/>
    <property type="match status" value="1"/>
</dbReference>
<evidence type="ECO:0000256" key="6">
    <source>
        <dbReference type="ARBA" id="ARBA00022692"/>
    </source>
</evidence>
<feature type="coiled-coil region" evidence="10">
    <location>
        <begin position="233"/>
        <end position="271"/>
    </location>
</feature>
<sequence length="443" mass="49058">MSTQINEAKGSYISEMPLDERRYTRMGWLVILIGFIGFLAWAAFAPLDKGVASSGSVIVSGNRKTVQAPASGIINNILVKEGEKVKAGQILVQLSQTQVQAQVDSLRDQYYTTLASSGRLLAERDGLKSVTFSPVLQAIQTQPRVAEILALQNQLFVSRRQGLQSEIDGYRQAMDGIRFQLKGSQDSLVNKKIQLSTLREQMNSMKSLAADGYLPRNRYLEIQRQFAEVNGSMDESQGRIGQLQKQLLETQQKIEQRMADYQREVRTQLAQTQMESSEYRNKLEMANFDLGNTAITAPVTGTVVGLSIFTQGGVVAAGDHLLDVVPSQANLVVDARLKVELIDKVYNGLPVDLMFTAFNQNKTPKIPGTVTLISADRLVDKANGEPYYQMQATVTPEGMKMLNAEEIKPGMPVEVFVKTGSRSLLSYLFKPILDRAHTSLTEE</sequence>
<dbReference type="InterPro" id="IPR058781">
    <property type="entry name" value="HH_AprE-like"/>
</dbReference>
<dbReference type="GeneID" id="75026805"/>
<reference evidence="14 15" key="1">
    <citation type="submission" date="2017-06" db="EMBL/GenBank/DDBJ databases">
        <authorList>
            <consortium name="Pathogen Informatics"/>
        </authorList>
    </citation>
    <scope>NUCLEOTIDE SEQUENCE [LARGE SCALE GENOMIC DNA]</scope>
    <source>
        <strain evidence="14 15">NCTC12148</strain>
    </source>
</reference>
<dbReference type="SUPFAM" id="SSF111369">
    <property type="entry name" value="HlyD-like secretion proteins"/>
    <property type="match status" value="2"/>
</dbReference>
<dbReference type="STRING" id="1411141.GCA_001590885_03289"/>
<evidence type="ECO:0000256" key="3">
    <source>
        <dbReference type="ARBA" id="ARBA00022448"/>
    </source>
</evidence>
<evidence type="ECO:0000256" key="2">
    <source>
        <dbReference type="ARBA" id="ARBA00009477"/>
    </source>
</evidence>
<dbReference type="Pfam" id="PF26002">
    <property type="entry name" value="Beta-barrel_AprE"/>
    <property type="match status" value="1"/>
</dbReference>
<gene>
    <name evidence="14" type="primary">prsE</name>
    <name evidence="14" type="ORF">SAMEA4384070_01638</name>
</gene>
<feature type="transmembrane region" description="Helical" evidence="9">
    <location>
        <begin position="26"/>
        <end position="44"/>
    </location>
</feature>
<dbReference type="InterPro" id="IPR006144">
    <property type="entry name" value="Secretion_HlyD_CS"/>
</dbReference>
<dbReference type="GO" id="GO:0005886">
    <property type="term" value="C:plasma membrane"/>
    <property type="evidence" value="ECO:0007669"/>
    <property type="project" value="UniProtKB-SubCell"/>
</dbReference>
<dbReference type="InterPro" id="IPR058982">
    <property type="entry name" value="Beta-barrel_AprE"/>
</dbReference>
<keyword evidence="10" id="KW-0175">Coiled coil</keyword>
<dbReference type="OrthoDB" id="9775513at2"/>
<dbReference type="Pfam" id="PF25994">
    <property type="entry name" value="HH_AprE"/>
    <property type="match status" value="1"/>
</dbReference>
<dbReference type="Gene3D" id="1.10.287.470">
    <property type="entry name" value="Helix hairpin bin"/>
    <property type="match status" value="1"/>
</dbReference>
<feature type="domain" description="AprE-like long alpha-helical hairpin" evidence="12">
    <location>
        <begin position="99"/>
        <end position="286"/>
    </location>
</feature>
<evidence type="ECO:0000256" key="9">
    <source>
        <dbReference type="RuleBase" id="RU365093"/>
    </source>
</evidence>
<keyword evidence="5 9" id="KW-0997">Cell inner membrane</keyword>
<keyword evidence="4 9" id="KW-1003">Cell membrane</keyword>
<dbReference type="Pfam" id="PF00364">
    <property type="entry name" value="Biotin_lipoyl"/>
    <property type="match status" value="1"/>
</dbReference>
<evidence type="ECO:0000259" key="11">
    <source>
        <dbReference type="Pfam" id="PF00364"/>
    </source>
</evidence>
<dbReference type="PRINTS" id="PR01490">
    <property type="entry name" value="RTXTOXIND"/>
</dbReference>
<feature type="domain" description="AprE-like beta-barrel" evidence="13">
    <location>
        <begin position="331"/>
        <end position="420"/>
    </location>
</feature>
<evidence type="ECO:0000256" key="4">
    <source>
        <dbReference type="ARBA" id="ARBA00022475"/>
    </source>
</evidence>
<evidence type="ECO:0000256" key="1">
    <source>
        <dbReference type="ARBA" id="ARBA00004377"/>
    </source>
</evidence>
<evidence type="ECO:0000313" key="15">
    <source>
        <dbReference type="Proteomes" id="UP000215134"/>
    </source>
</evidence>
<keyword evidence="8 9" id="KW-0472">Membrane</keyword>
<dbReference type="GO" id="GO:0009306">
    <property type="term" value="P:protein secretion"/>
    <property type="evidence" value="ECO:0007669"/>
    <property type="project" value="InterPro"/>
</dbReference>
<evidence type="ECO:0000256" key="5">
    <source>
        <dbReference type="ARBA" id="ARBA00022519"/>
    </source>
</evidence>
<dbReference type="NCBIfam" id="TIGR01843">
    <property type="entry name" value="type_I_hlyD"/>
    <property type="match status" value="1"/>
</dbReference>
<evidence type="ECO:0000256" key="8">
    <source>
        <dbReference type="ARBA" id="ARBA00023136"/>
    </source>
</evidence>
<evidence type="ECO:0000256" key="7">
    <source>
        <dbReference type="ARBA" id="ARBA00022989"/>
    </source>
</evidence>
<dbReference type="Proteomes" id="UP000215134">
    <property type="component" value="Chromosome 1"/>
</dbReference>
<keyword evidence="6 9" id="KW-0812">Transmembrane</keyword>
<dbReference type="AlphaFoldDB" id="A0A240BRM3"/>
<evidence type="ECO:0000259" key="13">
    <source>
        <dbReference type="Pfam" id="PF26002"/>
    </source>
</evidence>